<dbReference type="AlphaFoldDB" id="A0AAV5ULD4"/>
<keyword evidence="2" id="KW-1185">Reference proteome</keyword>
<dbReference type="Proteomes" id="UP001432027">
    <property type="component" value="Unassembled WGS sequence"/>
</dbReference>
<comment type="caution">
    <text evidence="1">The sequence shown here is derived from an EMBL/GenBank/DDBJ whole genome shotgun (WGS) entry which is preliminary data.</text>
</comment>
<evidence type="ECO:0008006" key="3">
    <source>
        <dbReference type="Google" id="ProtNLM"/>
    </source>
</evidence>
<name>A0AAV5ULD4_9BILA</name>
<organism evidence="1 2">
    <name type="scientific">Pristionchus entomophagus</name>
    <dbReference type="NCBI Taxonomy" id="358040"/>
    <lineage>
        <taxon>Eukaryota</taxon>
        <taxon>Metazoa</taxon>
        <taxon>Ecdysozoa</taxon>
        <taxon>Nematoda</taxon>
        <taxon>Chromadorea</taxon>
        <taxon>Rhabditida</taxon>
        <taxon>Rhabditina</taxon>
        <taxon>Diplogasteromorpha</taxon>
        <taxon>Diplogasteroidea</taxon>
        <taxon>Neodiplogasteridae</taxon>
        <taxon>Pristionchus</taxon>
    </lineage>
</organism>
<dbReference type="PANTHER" id="PTHR31507:SF3">
    <property type="entry name" value="TIL DOMAIN-CONTAINING PROTEIN"/>
    <property type="match status" value="1"/>
</dbReference>
<gene>
    <name evidence="1" type="ORF">PENTCL1PPCAC_29571</name>
</gene>
<dbReference type="PANTHER" id="PTHR31507">
    <property type="entry name" value="PROTEIN CBG15923"/>
    <property type="match status" value="1"/>
</dbReference>
<dbReference type="EMBL" id="BTSX01000006">
    <property type="protein sequence ID" value="GMT07397.1"/>
    <property type="molecule type" value="Genomic_DNA"/>
</dbReference>
<feature type="non-terminal residue" evidence="1">
    <location>
        <position position="1"/>
    </location>
</feature>
<proteinExistence type="predicted"/>
<dbReference type="InterPro" id="IPR000884">
    <property type="entry name" value="TSP1_rpt"/>
</dbReference>
<evidence type="ECO:0000313" key="1">
    <source>
        <dbReference type="EMBL" id="GMT07397.1"/>
    </source>
</evidence>
<sequence length="105" mass="11172">LLLIVAVAVRGDDPTWSAWTETPNSACSDNCGYCGVRVTSTRTCSELGKCSGIAQRYEECGPAMCKFPKKLVFNTCCAGYVKGLLPGGTFECTAKALLPVKTRLA</sequence>
<reference evidence="1" key="1">
    <citation type="submission" date="2023-10" db="EMBL/GenBank/DDBJ databases">
        <title>Genome assembly of Pristionchus species.</title>
        <authorList>
            <person name="Yoshida K."/>
            <person name="Sommer R.J."/>
        </authorList>
    </citation>
    <scope>NUCLEOTIDE SEQUENCE</scope>
    <source>
        <strain evidence="1">RS0144</strain>
    </source>
</reference>
<dbReference type="PROSITE" id="PS50092">
    <property type="entry name" value="TSP1"/>
    <property type="match status" value="1"/>
</dbReference>
<evidence type="ECO:0000313" key="2">
    <source>
        <dbReference type="Proteomes" id="UP001432027"/>
    </source>
</evidence>
<protein>
    <recommendedName>
        <fullName evidence="3">Colipase</fullName>
    </recommendedName>
</protein>
<accession>A0AAV5ULD4</accession>